<evidence type="ECO:0000256" key="1">
    <source>
        <dbReference type="ARBA" id="ARBA00005234"/>
    </source>
</evidence>
<gene>
    <name evidence="6" type="ORF">M513_00678</name>
</gene>
<evidence type="ECO:0000313" key="7">
    <source>
        <dbReference type="Proteomes" id="UP000030764"/>
    </source>
</evidence>
<dbReference type="EMBL" id="KL363184">
    <property type="protein sequence ID" value="KFD58452.1"/>
    <property type="molecule type" value="Genomic_DNA"/>
</dbReference>
<dbReference type="AlphaFoldDB" id="A0A085MMK6"/>
<dbReference type="PANTHER" id="PTHR46468">
    <property type="entry name" value="SENTRIN-SPECIFIC PROTEASE 8"/>
    <property type="match status" value="1"/>
</dbReference>
<feature type="domain" description="Ubiquitin-like protease family profile" evidence="5">
    <location>
        <begin position="11"/>
        <end position="179"/>
    </location>
</feature>
<name>A0A085MMK6_9BILA</name>
<dbReference type="SUPFAM" id="SSF54001">
    <property type="entry name" value="Cysteine proteinases"/>
    <property type="match status" value="1"/>
</dbReference>
<protein>
    <recommendedName>
        <fullName evidence="5">Ubiquitin-like protease family profile domain-containing protein</fullName>
    </recommendedName>
</protein>
<keyword evidence="7" id="KW-1185">Reference proteome</keyword>
<dbReference type="GO" id="GO:0006508">
    <property type="term" value="P:proteolysis"/>
    <property type="evidence" value="ECO:0007669"/>
    <property type="project" value="UniProtKB-KW"/>
</dbReference>
<dbReference type="PANTHER" id="PTHR46468:SF1">
    <property type="entry name" value="SENTRIN-SPECIFIC PROTEASE 8"/>
    <property type="match status" value="1"/>
</dbReference>
<dbReference type="Pfam" id="PF02902">
    <property type="entry name" value="Peptidase_C48"/>
    <property type="match status" value="1"/>
</dbReference>
<dbReference type="GO" id="GO:0008234">
    <property type="term" value="F:cysteine-type peptidase activity"/>
    <property type="evidence" value="ECO:0007669"/>
    <property type="project" value="UniProtKB-KW"/>
</dbReference>
<evidence type="ECO:0000256" key="2">
    <source>
        <dbReference type="ARBA" id="ARBA00022670"/>
    </source>
</evidence>
<organism evidence="6 7">
    <name type="scientific">Trichuris suis</name>
    <name type="common">pig whipworm</name>
    <dbReference type="NCBI Taxonomy" id="68888"/>
    <lineage>
        <taxon>Eukaryota</taxon>
        <taxon>Metazoa</taxon>
        <taxon>Ecdysozoa</taxon>
        <taxon>Nematoda</taxon>
        <taxon>Enoplea</taxon>
        <taxon>Dorylaimia</taxon>
        <taxon>Trichinellida</taxon>
        <taxon>Trichuridae</taxon>
        <taxon>Trichuris</taxon>
    </lineage>
</organism>
<evidence type="ECO:0000259" key="5">
    <source>
        <dbReference type="PROSITE" id="PS50600"/>
    </source>
</evidence>
<dbReference type="GO" id="GO:0019784">
    <property type="term" value="F:deNEDDylase activity"/>
    <property type="evidence" value="ECO:0007669"/>
    <property type="project" value="InterPro"/>
</dbReference>
<dbReference type="InterPro" id="IPR038765">
    <property type="entry name" value="Papain-like_cys_pep_sf"/>
</dbReference>
<keyword evidence="2" id="KW-0645">Protease</keyword>
<dbReference type="Gene3D" id="3.40.395.10">
    <property type="entry name" value="Adenoviral Proteinase, Chain A"/>
    <property type="match status" value="1"/>
</dbReference>
<keyword evidence="3" id="KW-0378">Hydrolase</keyword>
<reference evidence="6 7" key="1">
    <citation type="journal article" date="2014" name="Nat. Genet.">
        <title>Genome and transcriptome of the porcine whipworm Trichuris suis.</title>
        <authorList>
            <person name="Jex A.R."/>
            <person name="Nejsum P."/>
            <person name="Schwarz E.M."/>
            <person name="Hu L."/>
            <person name="Young N.D."/>
            <person name="Hall R.S."/>
            <person name="Korhonen P.K."/>
            <person name="Liao S."/>
            <person name="Thamsborg S."/>
            <person name="Xia J."/>
            <person name="Xu P."/>
            <person name="Wang S."/>
            <person name="Scheerlinck J.P."/>
            <person name="Hofmann A."/>
            <person name="Sternberg P.W."/>
            <person name="Wang J."/>
            <person name="Gasser R.B."/>
        </authorList>
    </citation>
    <scope>NUCLEOTIDE SEQUENCE [LARGE SCALE GENOMIC DNA]</scope>
    <source>
        <strain evidence="6">DCEP-RM93M</strain>
    </source>
</reference>
<proteinExistence type="inferred from homology"/>
<comment type="similarity">
    <text evidence="1">Belongs to the peptidase C48 family.</text>
</comment>
<dbReference type="PROSITE" id="PS50600">
    <property type="entry name" value="ULP_PROTEASE"/>
    <property type="match status" value="1"/>
</dbReference>
<sequence length="225" mass="25944">MSEIVLTFHDIVLRQWDIALLKPNKWLNDNILAFIMEYFSEEMFAEQKQRIAFVDPSLAHLFKMADERDLRTFPQLLGWNQKELLIIPVNDCMSAEGGGGHWSLLVYRRSEKRFECYDSMPMNRLVNKSMSLLSKKLTSVLDENAGEDREDPTLDVLTCAQQTNSSDCGVYVIIFAQLVAKDFCHRNPQFFNDLLSVDQNDVEQMRVQVLDIIASLKEKINASKS</sequence>
<keyword evidence="4" id="KW-0788">Thiol protease</keyword>
<accession>A0A085MMK6</accession>
<evidence type="ECO:0000256" key="3">
    <source>
        <dbReference type="ARBA" id="ARBA00022801"/>
    </source>
</evidence>
<evidence type="ECO:0000313" key="6">
    <source>
        <dbReference type="EMBL" id="KFD58452.1"/>
    </source>
</evidence>
<evidence type="ECO:0000256" key="4">
    <source>
        <dbReference type="ARBA" id="ARBA00022807"/>
    </source>
</evidence>
<dbReference type="Proteomes" id="UP000030764">
    <property type="component" value="Unassembled WGS sequence"/>
</dbReference>
<dbReference type="GO" id="GO:0000338">
    <property type="term" value="P:protein deneddylation"/>
    <property type="evidence" value="ECO:0007669"/>
    <property type="project" value="TreeGrafter"/>
</dbReference>
<dbReference type="InterPro" id="IPR003653">
    <property type="entry name" value="Peptidase_C48_C"/>
</dbReference>
<dbReference type="InterPro" id="IPR044613">
    <property type="entry name" value="Nep1/2-like"/>
</dbReference>